<feature type="region of interest" description="Disordered" evidence="1">
    <location>
        <begin position="287"/>
        <end position="324"/>
    </location>
</feature>
<protein>
    <recommendedName>
        <fullName evidence="4">Dystroglycan-like</fullName>
    </recommendedName>
</protein>
<keyword evidence="3" id="KW-1185">Reference proteome</keyword>
<accession>A0A2Z7CQT6</accession>
<dbReference type="AlphaFoldDB" id="A0A2Z7CQT6"/>
<name>A0A2Z7CQT6_9LAMI</name>
<sequence length="775" mass="86370">MEHAGMVRMFKNLEDTGLRGFLEGTTPLFESAIVEFLPNARVLAGTIVSTVCGQKLVVTEDIFSGTFKLPTEGVQNFSGIPTETIAEMRTRFSATTVPFQSSGKKRDFLFEYRLLHDIVAKPLCAKEGSFDKVTCEKFEFMVAISAGISVNWGRILFQRLLAMVQTPRKQSQGFMVQVSMLMELLVRADLGTTTKLHVKKVLTRKQVQNYLKGNQGTTPTEETARNTAGGTSQQVPPKFPQSLANDTEQDMPNPRKRKHKGGATMTQPKQAAIPDITAPITAENRGIIISTNDDPKETQRPDHTILPDPIPARTTAPAESLQGGNIDNLAENLDLNDQNKQDENNNHNVHLSHQTIPTEGEGFKYGDEQRDHGSHVQGIGDINLKEGLYQDTQKEHESQSEPDLVTTAGASLFTDTILTASNTNEENIADNEKFAHGSEEPETIAPTPAAQIHSASASEDQYCQSLIASAREKVSTKFAIFEEWVHFRLEVRLKDLSSFESMINSEEQLLEWADTEDITELSELRSLILYKLLETELEQLYLAHLANFKTRVASAHYDFECIRLLHQERRLIAARHKHHRGLAGLPLTSPDCDFLSKFSPHSEIYHFTGTTQGSVLDAYQHVNQTATHAPHEHQAPEIELQIQIPDHDTHDHDGQSSVDGVDPKINVIPISAINPEDIPSTKQIVSPHPNPDFSTLRMIAITPQESSTLQLLHNATQSLNVISTHVSSLDQPYARLCDDSLITRHHTTKLRNELKSTAEGFDIKLMFWSVLSLNN</sequence>
<evidence type="ECO:0000256" key="1">
    <source>
        <dbReference type="SAM" id="MobiDB-lite"/>
    </source>
</evidence>
<proteinExistence type="predicted"/>
<gene>
    <name evidence="2" type="ORF">F511_29321</name>
</gene>
<organism evidence="2 3">
    <name type="scientific">Dorcoceras hygrometricum</name>
    <dbReference type="NCBI Taxonomy" id="472368"/>
    <lineage>
        <taxon>Eukaryota</taxon>
        <taxon>Viridiplantae</taxon>
        <taxon>Streptophyta</taxon>
        <taxon>Embryophyta</taxon>
        <taxon>Tracheophyta</taxon>
        <taxon>Spermatophyta</taxon>
        <taxon>Magnoliopsida</taxon>
        <taxon>eudicotyledons</taxon>
        <taxon>Gunneridae</taxon>
        <taxon>Pentapetalae</taxon>
        <taxon>asterids</taxon>
        <taxon>lamiids</taxon>
        <taxon>Lamiales</taxon>
        <taxon>Gesneriaceae</taxon>
        <taxon>Didymocarpoideae</taxon>
        <taxon>Trichosporeae</taxon>
        <taxon>Loxocarpinae</taxon>
        <taxon>Dorcoceras</taxon>
    </lineage>
</organism>
<reference evidence="2 3" key="1">
    <citation type="journal article" date="2015" name="Proc. Natl. Acad. Sci. U.S.A.">
        <title>The resurrection genome of Boea hygrometrica: A blueprint for survival of dehydration.</title>
        <authorList>
            <person name="Xiao L."/>
            <person name="Yang G."/>
            <person name="Zhang L."/>
            <person name="Yang X."/>
            <person name="Zhao S."/>
            <person name="Ji Z."/>
            <person name="Zhou Q."/>
            <person name="Hu M."/>
            <person name="Wang Y."/>
            <person name="Chen M."/>
            <person name="Xu Y."/>
            <person name="Jin H."/>
            <person name="Xiao X."/>
            <person name="Hu G."/>
            <person name="Bao F."/>
            <person name="Hu Y."/>
            <person name="Wan P."/>
            <person name="Li L."/>
            <person name="Deng X."/>
            <person name="Kuang T."/>
            <person name="Xiang C."/>
            <person name="Zhu J.K."/>
            <person name="Oliver M.J."/>
            <person name="He Y."/>
        </authorList>
    </citation>
    <scope>NUCLEOTIDE SEQUENCE [LARGE SCALE GENOMIC DNA]</scope>
    <source>
        <strain evidence="3">cv. XS01</strain>
    </source>
</reference>
<feature type="compositionally biased region" description="Basic and acidic residues" evidence="1">
    <location>
        <begin position="293"/>
        <end position="305"/>
    </location>
</feature>
<evidence type="ECO:0008006" key="4">
    <source>
        <dbReference type="Google" id="ProtNLM"/>
    </source>
</evidence>
<feature type="region of interest" description="Disordered" evidence="1">
    <location>
        <begin position="210"/>
        <end position="272"/>
    </location>
</feature>
<dbReference type="Proteomes" id="UP000250235">
    <property type="component" value="Unassembled WGS sequence"/>
</dbReference>
<dbReference type="EMBL" id="KQ993933">
    <property type="protein sequence ID" value="KZV48317.1"/>
    <property type="molecule type" value="Genomic_DNA"/>
</dbReference>
<evidence type="ECO:0000313" key="2">
    <source>
        <dbReference type="EMBL" id="KZV48317.1"/>
    </source>
</evidence>
<feature type="compositionally biased region" description="Polar residues" evidence="1">
    <location>
        <begin position="210"/>
        <end position="235"/>
    </location>
</feature>
<evidence type="ECO:0000313" key="3">
    <source>
        <dbReference type="Proteomes" id="UP000250235"/>
    </source>
</evidence>